<accession>A0A2G8SJH3</accession>
<evidence type="ECO:0000313" key="1">
    <source>
        <dbReference type="EMBL" id="PIL33911.1"/>
    </source>
</evidence>
<evidence type="ECO:0000313" key="2">
    <source>
        <dbReference type="Proteomes" id="UP000230002"/>
    </source>
</evidence>
<protein>
    <submittedName>
        <fullName evidence="1">Uncharacterized protein</fullName>
    </submittedName>
</protein>
<proteinExistence type="predicted"/>
<gene>
    <name evidence="1" type="ORF">GSI_03617</name>
</gene>
<name>A0A2G8SJH3_9APHY</name>
<dbReference type="EMBL" id="AYKW01000006">
    <property type="protein sequence ID" value="PIL33911.1"/>
    <property type="molecule type" value="Genomic_DNA"/>
</dbReference>
<sequence length="130" mass="14683">MTGRVGGSRSRSRGGRYGWSGRSTRTVDLLLRLVAYLCSQRVHRRALCCRKVVGAIPDDGDVGQVLVVVFPRLRLNEYSDCIVCGVMRSFLPLGISKRTLVRYRPSLTCLCSLRDCLRDLPPLFLLLDRR</sequence>
<keyword evidence="2" id="KW-1185">Reference proteome</keyword>
<dbReference type="Proteomes" id="UP000230002">
    <property type="component" value="Unassembled WGS sequence"/>
</dbReference>
<dbReference type="AlphaFoldDB" id="A0A2G8SJH3"/>
<reference evidence="1 2" key="1">
    <citation type="journal article" date="2015" name="Sci. Rep.">
        <title>Chromosome-level genome map provides insights into diverse defense mechanisms in the medicinal fungus Ganoderma sinense.</title>
        <authorList>
            <person name="Zhu Y."/>
            <person name="Xu J."/>
            <person name="Sun C."/>
            <person name="Zhou S."/>
            <person name="Xu H."/>
            <person name="Nelson D.R."/>
            <person name="Qian J."/>
            <person name="Song J."/>
            <person name="Luo H."/>
            <person name="Xiang L."/>
            <person name="Li Y."/>
            <person name="Xu Z."/>
            <person name="Ji A."/>
            <person name="Wang L."/>
            <person name="Lu S."/>
            <person name="Hayward A."/>
            <person name="Sun W."/>
            <person name="Li X."/>
            <person name="Schwartz D.C."/>
            <person name="Wang Y."/>
            <person name="Chen S."/>
        </authorList>
    </citation>
    <scope>NUCLEOTIDE SEQUENCE [LARGE SCALE GENOMIC DNA]</scope>
    <source>
        <strain evidence="1 2">ZZ0214-1</strain>
    </source>
</reference>
<comment type="caution">
    <text evidence="1">The sequence shown here is derived from an EMBL/GenBank/DDBJ whole genome shotgun (WGS) entry which is preliminary data.</text>
</comment>
<organism evidence="1 2">
    <name type="scientific">Ganoderma sinense ZZ0214-1</name>
    <dbReference type="NCBI Taxonomy" id="1077348"/>
    <lineage>
        <taxon>Eukaryota</taxon>
        <taxon>Fungi</taxon>
        <taxon>Dikarya</taxon>
        <taxon>Basidiomycota</taxon>
        <taxon>Agaricomycotina</taxon>
        <taxon>Agaricomycetes</taxon>
        <taxon>Polyporales</taxon>
        <taxon>Polyporaceae</taxon>
        <taxon>Ganoderma</taxon>
    </lineage>
</organism>